<dbReference type="EMBL" id="JANBUL010000046">
    <property type="protein sequence ID" value="KAJ2783466.1"/>
    <property type="molecule type" value="Genomic_DNA"/>
</dbReference>
<dbReference type="OrthoDB" id="265044at2759"/>
<protein>
    <recommendedName>
        <fullName evidence="1">F-box domain-containing protein</fullName>
    </recommendedName>
</protein>
<dbReference type="InterPro" id="IPR036047">
    <property type="entry name" value="F-box-like_dom_sf"/>
</dbReference>
<organism evidence="2 3">
    <name type="scientific">Coemansia javaensis</name>
    <dbReference type="NCBI Taxonomy" id="2761396"/>
    <lineage>
        <taxon>Eukaryota</taxon>
        <taxon>Fungi</taxon>
        <taxon>Fungi incertae sedis</taxon>
        <taxon>Zoopagomycota</taxon>
        <taxon>Kickxellomycotina</taxon>
        <taxon>Kickxellomycetes</taxon>
        <taxon>Kickxellales</taxon>
        <taxon>Kickxellaceae</taxon>
        <taxon>Coemansia</taxon>
    </lineage>
</organism>
<comment type="caution">
    <text evidence="2">The sequence shown here is derived from an EMBL/GenBank/DDBJ whole genome shotgun (WGS) entry which is preliminary data.</text>
</comment>
<accession>A0A9W8LIT7</accession>
<dbReference type="AlphaFoldDB" id="A0A9W8LIT7"/>
<proteinExistence type="predicted"/>
<sequence>MDSVPGRFSALPPGERVAALRRIIAGLSPYEAAIARRELLAARGPLAFDVVGCLPRELACMVFGLLDPLSLSACAQVNWHWRGCCAEKSVVGEVVRRAALSRRLPEAPGGAREQLRRLLECEWRWAGSRPAMRKETWVFSGTAALAAGHGWAAASFGQRLQAWSTAGGDAVQRLDVYSVAQKSLAICPSGAALAAASYLRTAAVYSLADGAEQFSLRREAGGFEQADILGEHLALWERGNTVNIYEWTQRRHSARLALGAVAVHRIALCSRDWLAVVSAGWSIHFFRVADGSPAFAVEANADMDAAAIGRHDSDPVRIKAAMYHPTVARIALYNSAAWVTLDVDMRAQRARNVVLRHAGPGARILDAHFDHMLVAVDDGALGGHIVRRDAAGQEHRVHFGRPKGLAAISPRRAAIGTAVLSDDAVLGASSMGRLVLMRFAG</sequence>
<evidence type="ECO:0000313" key="2">
    <source>
        <dbReference type="EMBL" id="KAJ2783466.1"/>
    </source>
</evidence>
<dbReference type="SUPFAM" id="SSF81383">
    <property type="entry name" value="F-box domain"/>
    <property type="match status" value="1"/>
</dbReference>
<dbReference type="SUPFAM" id="SSF50978">
    <property type="entry name" value="WD40 repeat-like"/>
    <property type="match status" value="1"/>
</dbReference>
<feature type="domain" description="F-box" evidence="1">
    <location>
        <begin position="53"/>
        <end position="87"/>
    </location>
</feature>
<dbReference type="Gene3D" id="2.130.10.10">
    <property type="entry name" value="YVTN repeat-like/Quinoprotein amine dehydrogenase"/>
    <property type="match status" value="1"/>
</dbReference>
<evidence type="ECO:0000313" key="3">
    <source>
        <dbReference type="Proteomes" id="UP001140217"/>
    </source>
</evidence>
<gene>
    <name evidence="2" type="ORF">H4R18_001675</name>
</gene>
<dbReference type="InterPro" id="IPR001810">
    <property type="entry name" value="F-box_dom"/>
</dbReference>
<dbReference type="Proteomes" id="UP001140217">
    <property type="component" value="Unassembled WGS sequence"/>
</dbReference>
<keyword evidence="3" id="KW-1185">Reference proteome</keyword>
<dbReference type="InterPro" id="IPR036322">
    <property type="entry name" value="WD40_repeat_dom_sf"/>
</dbReference>
<reference evidence="2" key="1">
    <citation type="submission" date="2022-07" db="EMBL/GenBank/DDBJ databases">
        <title>Phylogenomic reconstructions and comparative analyses of Kickxellomycotina fungi.</title>
        <authorList>
            <person name="Reynolds N.K."/>
            <person name="Stajich J.E."/>
            <person name="Barry K."/>
            <person name="Grigoriev I.V."/>
            <person name="Crous P."/>
            <person name="Smith M.E."/>
        </authorList>
    </citation>
    <scope>NUCLEOTIDE SEQUENCE</scope>
    <source>
        <strain evidence="2">NBRC 105414</strain>
    </source>
</reference>
<name>A0A9W8LIT7_9FUNG</name>
<dbReference type="InterPro" id="IPR015943">
    <property type="entry name" value="WD40/YVTN_repeat-like_dom_sf"/>
</dbReference>
<dbReference type="Gene3D" id="1.20.1280.50">
    <property type="match status" value="1"/>
</dbReference>
<evidence type="ECO:0000259" key="1">
    <source>
        <dbReference type="Pfam" id="PF12937"/>
    </source>
</evidence>
<dbReference type="Pfam" id="PF12937">
    <property type="entry name" value="F-box-like"/>
    <property type="match status" value="1"/>
</dbReference>